<dbReference type="Gene3D" id="3.90.1430.10">
    <property type="entry name" value="Yeast translation eEF2 (G' domain)"/>
    <property type="match status" value="1"/>
</dbReference>
<dbReference type="PANTHER" id="PTHR42908:SF3">
    <property type="entry name" value="ELONGATION FACTOR-LIKE GTPASE 1"/>
    <property type="match status" value="1"/>
</dbReference>
<reference evidence="6" key="1">
    <citation type="journal article" date="2006" name="PLoS Biol.">
        <title>Macronuclear genome sequence of the ciliate Tetrahymena thermophila, a model eukaryote.</title>
        <authorList>
            <person name="Eisen J.A."/>
            <person name="Coyne R.S."/>
            <person name="Wu M."/>
            <person name="Wu D."/>
            <person name="Thiagarajan M."/>
            <person name="Wortman J.R."/>
            <person name="Badger J.H."/>
            <person name="Ren Q."/>
            <person name="Amedeo P."/>
            <person name="Jones K.M."/>
            <person name="Tallon L.J."/>
            <person name="Delcher A.L."/>
            <person name="Salzberg S.L."/>
            <person name="Silva J.C."/>
            <person name="Haas B.J."/>
            <person name="Majoros W.H."/>
            <person name="Farzad M."/>
            <person name="Carlton J.M."/>
            <person name="Smith R.K. Jr."/>
            <person name="Garg J."/>
            <person name="Pearlman R.E."/>
            <person name="Karrer K.M."/>
            <person name="Sun L."/>
            <person name="Manning G."/>
            <person name="Elde N.C."/>
            <person name="Turkewitz A.P."/>
            <person name="Asai D.J."/>
            <person name="Wilkes D.E."/>
            <person name="Wang Y."/>
            <person name="Cai H."/>
            <person name="Collins K."/>
            <person name="Stewart B.A."/>
            <person name="Lee S.R."/>
            <person name="Wilamowska K."/>
            <person name="Weinberg Z."/>
            <person name="Ruzzo W.L."/>
            <person name="Wloga D."/>
            <person name="Gaertig J."/>
            <person name="Frankel J."/>
            <person name="Tsao C.-C."/>
            <person name="Gorovsky M.A."/>
            <person name="Keeling P.J."/>
            <person name="Waller R.F."/>
            <person name="Patron N.J."/>
            <person name="Cherry J.M."/>
            <person name="Stover N.A."/>
            <person name="Krieger C.J."/>
            <person name="del Toro C."/>
            <person name="Ryder H.F."/>
            <person name="Williamson S.C."/>
            <person name="Barbeau R.A."/>
            <person name="Hamilton E.P."/>
            <person name="Orias E."/>
        </authorList>
    </citation>
    <scope>NUCLEOTIDE SEQUENCE [LARGE SCALE GENOMIC DNA]</scope>
    <source>
        <strain evidence="6">SB210</strain>
    </source>
</reference>
<dbReference type="InterPro" id="IPR014721">
    <property type="entry name" value="Ribsml_uS5_D2-typ_fold_subgr"/>
</dbReference>
<dbReference type="GO" id="GO:0003924">
    <property type="term" value="F:GTPase activity"/>
    <property type="evidence" value="ECO:0007669"/>
    <property type="project" value="InterPro"/>
</dbReference>
<dbReference type="GO" id="GO:0043022">
    <property type="term" value="F:ribosome binding"/>
    <property type="evidence" value="ECO:0007669"/>
    <property type="project" value="TreeGrafter"/>
</dbReference>
<dbReference type="Pfam" id="PF03144">
    <property type="entry name" value="GTP_EFTU_D2"/>
    <property type="match status" value="1"/>
</dbReference>
<dbReference type="Gene3D" id="3.30.230.10">
    <property type="match status" value="1"/>
</dbReference>
<dbReference type="GeneID" id="7844054"/>
<dbReference type="Gene3D" id="3.30.70.240">
    <property type="match status" value="1"/>
</dbReference>
<dbReference type="GO" id="GO:0042256">
    <property type="term" value="P:cytosolic ribosome assembly"/>
    <property type="evidence" value="ECO:0007669"/>
    <property type="project" value="TreeGrafter"/>
</dbReference>
<feature type="compositionally biased region" description="Basic and acidic residues" evidence="3">
    <location>
        <begin position="947"/>
        <end position="965"/>
    </location>
</feature>
<dbReference type="PANTHER" id="PTHR42908">
    <property type="entry name" value="TRANSLATION ELONGATION FACTOR-RELATED"/>
    <property type="match status" value="1"/>
</dbReference>
<feature type="region of interest" description="Disordered" evidence="3">
    <location>
        <begin position="858"/>
        <end position="880"/>
    </location>
</feature>
<evidence type="ECO:0000256" key="2">
    <source>
        <dbReference type="ARBA" id="ARBA00023134"/>
    </source>
</evidence>
<dbReference type="InterPro" id="IPR000795">
    <property type="entry name" value="T_Tr_GTP-bd_dom"/>
</dbReference>
<feature type="region of interest" description="Disordered" evidence="3">
    <location>
        <begin position="947"/>
        <end position="984"/>
    </location>
</feature>
<dbReference type="SUPFAM" id="SSF54211">
    <property type="entry name" value="Ribosomal protein S5 domain 2-like"/>
    <property type="match status" value="1"/>
</dbReference>
<feature type="domain" description="Tr-type G" evidence="4">
    <location>
        <begin position="20"/>
        <end position="260"/>
    </location>
</feature>
<dbReference type="Gene3D" id="2.40.30.10">
    <property type="entry name" value="Translation factors"/>
    <property type="match status" value="1"/>
</dbReference>
<evidence type="ECO:0000256" key="1">
    <source>
        <dbReference type="ARBA" id="ARBA00022741"/>
    </source>
</evidence>
<dbReference type="GO" id="GO:0003746">
    <property type="term" value="F:translation elongation factor activity"/>
    <property type="evidence" value="ECO:0007669"/>
    <property type="project" value="UniProtKB-KW"/>
</dbReference>
<dbReference type="SUPFAM" id="SSF52540">
    <property type="entry name" value="P-loop containing nucleoside triphosphate hydrolases"/>
    <property type="match status" value="1"/>
</dbReference>
<dbReference type="SUPFAM" id="SSF50447">
    <property type="entry name" value="Translation proteins"/>
    <property type="match status" value="1"/>
</dbReference>
<dbReference type="AlphaFoldDB" id="I7M8M1"/>
<evidence type="ECO:0000256" key="3">
    <source>
        <dbReference type="SAM" id="MobiDB-lite"/>
    </source>
</evidence>
<keyword evidence="5" id="KW-0648">Protein biosynthesis</keyword>
<dbReference type="InterPro" id="IPR004161">
    <property type="entry name" value="EFTu-like_2"/>
</dbReference>
<dbReference type="GO" id="GO:0005829">
    <property type="term" value="C:cytosol"/>
    <property type="evidence" value="ECO:0007669"/>
    <property type="project" value="TreeGrafter"/>
</dbReference>
<dbReference type="PROSITE" id="PS51722">
    <property type="entry name" value="G_TR_2"/>
    <property type="match status" value="1"/>
</dbReference>
<evidence type="ECO:0000259" key="4">
    <source>
        <dbReference type="PROSITE" id="PS51722"/>
    </source>
</evidence>
<keyword evidence="5" id="KW-0251">Elongation factor</keyword>
<dbReference type="InterPro" id="IPR009000">
    <property type="entry name" value="Transl_B-barrel_sf"/>
</dbReference>
<dbReference type="FunFam" id="3.40.50.300:FF:000746">
    <property type="entry name" value="Ribosome assembly protein 1"/>
    <property type="match status" value="1"/>
</dbReference>
<proteinExistence type="predicted"/>
<dbReference type="GO" id="GO:1990904">
    <property type="term" value="C:ribonucleoprotein complex"/>
    <property type="evidence" value="ECO:0007669"/>
    <property type="project" value="TreeGrafter"/>
</dbReference>
<keyword evidence="1" id="KW-0547">Nucleotide-binding</keyword>
<dbReference type="OrthoDB" id="364892at2759"/>
<dbReference type="PRINTS" id="PR00315">
    <property type="entry name" value="ELONGATNFCT"/>
</dbReference>
<dbReference type="Pfam" id="PF00009">
    <property type="entry name" value="GTP_EFTU"/>
    <property type="match status" value="1"/>
</dbReference>
<gene>
    <name evidence="5" type="ORF">TTHERM_00290660</name>
</gene>
<keyword evidence="2" id="KW-0342">GTP-binding</keyword>
<protein>
    <submittedName>
        <fullName evidence="5">Elongation factor Tu GTP-binding domain protein</fullName>
    </submittedName>
</protein>
<sequence>MLNSDTNRLKYILQLQKNPKNIRNISIVAHVDHGKTTLSDSLISSNNIFSKQLVGELHYLDSREDEQQRGITMKSSAISLIYRQQQEDFLINLIDSPGHVEFSSEVSSALRLTDGALVVVDALEGVSAQTYTVLKQCYDEKVKSVLVLNKIDKLKYELYQTPEETYQHLQMIIEQVNAVISSFINQEKEKALTVALENQKSNDIDSTKIEGNDDDFYKEAEAAYFSPEKGNIVFCSALDCWSFRLSDFAEIFAEKLELPKKLLNKVLWGEYYYNPKTKKVTRNPPNDKARPLFESFIIKNIWALYDLVLNQETDKISKFCQTFKLKDLTDSMKTNMSKDIKEKKKCVSYLMSQWLPLDRAILACAVEWLPSPIQGQKDRLKVISKKLASQKEMKNCQEYALMRKAIEECDNSEEAPVVAFICKMVAVNKAHFNERNLLSLQEMSNDPQTRYMGFARLYSGLLRRGKTIYIIGPKAHQNKEGSQNTQQNSIFPFTVERLYTMMGPNQEGVKEVFAGNVFSIGGLDDLVFKSATVSSFDCCPSLTPINLGAKGILKVALTTHNLDENSLLIEGLKKLNKSDPSVEVFTESNGNIILSTCGQVHMERCINDLEKTMAKIKIKVSDPIISFKETVISKNLKNKREAKNEYQKESEDEQEEDFETLQRLAKEKFQKECEDVEIVDIQNEKDEDIRYGLLDEEKEKDKFKYKVEKLIKKKDLTNKGKALAMLSRVNILDIINKKNYICQLIPNGKIMLKVRCIGMKFELAEWLEKNSKKMYKFFFDMSKKREPQEILDFLKDFEDQVNEIVNEKKLKDLIMNNLVSFGPNRYGPNMLIMNHIQKEESLLEKLRKKATQACIEEQNNQNGENGQQNGEIGGDNQQKDEKISSINKKLNTFKTWSTIEQLYKVTPEEIQNSIVYGFDTAVSAGPLCMEQMMGVIYILEEIQVMDDEKKENENSSPEKERKEENQIASERTLDEKEEIASDSTSNAAHKMLNQPFGPLNGQVISTMKDCCFECFLGAQPRIVEGMYMCYVQTHQENYGKSFEVLNKKRAKILEEELQESSNIFLIKAHLPISESFDFYNLMQDNTSGRINSQLIFDTWKILEIDPFYVPQTQEEIEEHGATVNVPNFAKDLIEKIRKRKGLSTEEKVVVAAEKQRNLSKKK</sequence>
<organism evidence="5 6">
    <name type="scientific">Tetrahymena thermophila (strain SB210)</name>
    <dbReference type="NCBI Taxonomy" id="312017"/>
    <lineage>
        <taxon>Eukaryota</taxon>
        <taxon>Sar</taxon>
        <taxon>Alveolata</taxon>
        <taxon>Ciliophora</taxon>
        <taxon>Intramacronucleata</taxon>
        <taxon>Oligohymenophorea</taxon>
        <taxon>Hymenostomatida</taxon>
        <taxon>Tetrahymenina</taxon>
        <taxon>Tetrahymenidae</taxon>
        <taxon>Tetrahymena</taxon>
    </lineage>
</organism>
<dbReference type="OMA" id="FARCDIQ"/>
<dbReference type="InterPro" id="IPR005225">
    <property type="entry name" value="Small_GTP-bd"/>
</dbReference>
<dbReference type="eggNOG" id="KOG0467">
    <property type="taxonomic scope" value="Eukaryota"/>
</dbReference>
<dbReference type="SUPFAM" id="SSF54980">
    <property type="entry name" value="EF-G C-terminal domain-like"/>
    <property type="match status" value="2"/>
</dbReference>
<dbReference type="GO" id="GO:0005525">
    <property type="term" value="F:GTP binding"/>
    <property type="evidence" value="ECO:0007669"/>
    <property type="project" value="UniProtKB-KW"/>
</dbReference>
<dbReference type="InParanoid" id="I7M8M1"/>
<dbReference type="EMBL" id="GG662651">
    <property type="protein sequence ID" value="EAR98438.2"/>
    <property type="molecule type" value="Genomic_DNA"/>
</dbReference>
<dbReference type="CDD" id="cd04096">
    <property type="entry name" value="eEF2_snRNP_like_C"/>
    <property type="match status" value="1"/>
</dbReference>
<feature type="compositionally biased region" description="Low complexity" evidence="3">
    <location>
        <begin position="858"/>
        <end position="876"/>
    </location>
</feature>
<dbReference type="FunFam" id="3.30.70.870:FF:000002">
    <property type="entry name" value="Translation elongation factor 2"/>
    <property type="match status" value="1"/>
</dbReference>
<dbReference type="Gene3D" id="3.40.50.300">
    <property type="entry name" value="P-loop containing nucleotide triphosphate hydrolases"/>
    <property type="match status" value="1"/>
</dbReference>
<dbReference type="NCBIfam" id="TIGR00231">
    <property type="entry name" value="small_GTP"/>
    <property type="match status" value="1"/>
</dbReference>
<dbReference type="SMR" id="I7M8M1"/>
<dbReference type="InterPro" id="IPR020568">
    <property type="entry name" value="Ribosomal_Su5_D2-typ_SF"/>
</dbReference>
<dbReference type="InterPro" id="IPR000640">
    <property type="entry name" value="EFG_V-like"/>
</dbReference>
<dbReference type="KEGG" id="tet:TTHERM_00290660"/>
<dbReference type="Proteomes" id="UP000009168">
    <property type="component" value="Unassembled WGS sequence"/>
</dbReference>
<evidence type="ECO:0000313" key="5">
    <source>
        <dbReference type="EMBL" id="EAR98438.2"/>
    </source>
</evidence>
<dbReference type="InterPro" id="IPR035647">
    <property type="entry name" value="EFG_III/V"/>
</dbReference>
<dbReference type="Pfam" id="PF00679">
    <property type="entry name" value="EFG_C"/>
    <property type="match status" value="1"/>
</dbReference>
<dbReference type="CDD" id="cd16268">
    <property type="entry name" value="EF2_II"/>
    <property type="match status" value="1"/>
</dbReference>
<dbReference type="HOGENOM" id="CLU_002794_3_1_1"/>
<dbReference type="PROSITE" id="PS50007">
    <property type="entry name" value="PIPLC_X_DOMAIN"/>
    <property type="match status" value="1"/>
</dbReference>
<name>I7M8M1_TETTS</name>
<accession>I7M8M1</accession>
<evidence type="ECO:0000313" key="6">
    <source>
        <dbReference type="Proteomes" id="UP000009168"/>
    </source>
</evidence>
<dbReference type="STRING" id="312017.I7M8M1"/>
<dbReference type="InterPro" id="IPR027417">
    <property type="entry name" value="P-loop_NTPase"/>
</dbReference>
<keyword evidence="6" id="KW-1185">Reference proteome</keyword>
<dbReference type="Gene3D" id="3.30.70.870">
    <property type="entry name" value="Elongation Factor G (Translational Gtpase), domain 3"/>
    <property type="match status" value="1"/>
</dbReference>
<dbReference type="RefSeq" id="XP_001018683.2">
    <property type="nucleotide sequence ID" value="XM_001018683.3"/>
</dbReference>
<dbReference type="SMART" id="SM00838">
    <property type="entry name" value="EFG_C"/>
    <property type="match status" value="1"/>
</dbReference>